<dbReference type="Gene3D" id="2.40.160.50">
    <property type="entry name" value="membrane protein fhac: a member of the omp85/tpsb transporter family"/>
    <property type="match status" value="1"/>
</dbReference>
<dbReference type="Pfam" id="PF01103">
    <property type="entry name" value="Omp85"/>
    <property type="match status" value="1"/>
</dbReference>
<keyword evidence="3" id="KW-0732">Signal</keyword>
<name>A0A916Z8V6_9BACT</name>
<keyword evidence="2" id="KW-0812">Transmembrane</keyword>
<evidence type="ECO:0000313" key="9">
    <source>
        <dbReference type="Proteomes" id="UP000609064"/>
    </source>
</evidence>
<evidence type="ECO:0000256" key="3">
    <source>
        <dbReference type="ARBA" id="ARBA00022729"/>
    </source>
</evidence>
<evidence type="ECO:0000313" key="8">
    <source>
        <dbReference type="EMBL" id="GGD80688.1"/>
    </source>
</evidence>
<evidence type="ECO:0000256" key="4">
    <source>
        <dbReference type="ARBA" id="ARBA00023136"/>
    </source>
</evidence>
<gene>
    <name evidence="8" type="ORF">GCM10011514_51010</name>
</gene>
<evidence type="ECO:0000256" key="2">
    <source>
        <dbReference type="ARBA" id="ARBA00022692"/>
    </source>
</evidence>
<dbReference type="GO" id="GO:0019867">
    <property type="term" value="C:outer membrane"/>
    <property type="evidence" value="ECO:0007669"/>
    <property type="project" value="InterPro"/>
</dbReference>
<dbReference type="InterPro" id="IPR010827">
    <property type="entry name" value="BamA/TamA_POTRA"/>
</dbReference>
<evidence type="ECO:0000256" key="1">
    <source>
        <dbReference type="ARBA" id="ARBA00004370"/>
    </source>
</evidence>
<comment type="subcellular location">
    <subcellularLocation>
        <location evidence="1">Membrane</location>
    </subcellularLocation>
</comment>
<dbReference type="InterPro" id="IPR000184">
    <property type="entry name" value="Bac_surfAg_D15"/>
</dbReference>
<reference evidence="8" key="1">
    <citation type="journal article" date="2014" name="Int. J. Syst. Evol. Microbiol.">
        <title>Complete genome sequence of Corynebacterium casei LMG S-19264T (=DSM 44701T), isolated from a smear-ripened cheese.</title>
        <authorList>
            <consortium name="US DOE Joint Genome Institute (JGI-PGF)"/>
            <person name="Walter F."/>
            <person name="Albersmeier A."/>
            <person name="Kalinowski J."/>
            <person name="Ruckert C."/>
        </authorList>
    </citation>
    <scope>NUCLEOTIDE SEQUENCE</scope>
    <source>
        <strain evidence="8">CGMCC 1.15958</strain>
    </source>
</reference>
<reference evidence="8" key="2">
    <citation type="submission" date="2020-09" db="EMBL/GenBank/DDBJ databases">
        <authorList>
            <person name="Sun Q."/>
            <person name="Zhou Y."/>
        </authorList>
    </citation>
    <scope>NUCLEOTIDE SEQUENCE</scope>
    <source>
        <strain evidence="8">CGMCC 1.15958</strain>
    </source>
</reference>
<dbReference type="EMBL" id="BMKK01000016">
    <property type="protein sequence ID" value="GGD80688.1"/>
    <property type="molecule type" value="Genomic_DNA"/>
</dbReference>
<keyword evidence="5" id="KW-0998">Cell outer membrane</keyword>
<dbReference type="PANTHER" id="PTHR12815:SF47">
    <property type="entry name" value="TRANSLOCATION AND ASSEMBLY MODULE SUBUNIT TAMA"/>
    <property type="match status" value="1"/>
</dbReference>
<feature type="domain" description="Bacterial surface antigen (D15)" evidence="6">
    <location>
        <begin position="604"/>
        <end position="789"/>
    </location>
</feature>
<sequence length="801" mass="93098">MISIISSCTRTVQLERDEYRLNNFEFKGNKEISTEELELLIPPTQKPNRRILYLPVTPYVAFYNLGKSMYNETKITERLEKWQAKLNNLPNPVNYDAKIERKRKKYQSKVSVYRDRLDTKENWWMKNIGEAPAIITESAINRTSKSINEYLYSKGFFDSKVKYQIDSVNTNKRIKITYLVDEKRPYLLDTISYIVEDRKVDSLLKIHARKSLLQRNDNVDFNNIDAEKLRIESLLKDNGYFNFVSKNYISIQIDTTDYIKRGFKVNLAVNIRNPAQKDQHDQFTLESINFISADASTDNSQKIDTTNVELNSIRYTFIGKKFPAKILDKKILIRPNQLFKASLVNETNRQLYGLDQFAFANVKFTQLPDNKLRADIIAPTNPKYTTAYNFDLNNINNILGGGASVSLRARNLLSILETTELGIRANLEGQPGLDSTTQRSRELGANLALNIPKIIFLSKFSNLLSLKSPRTQLAVSFNNSKQRLFERQVFRLTGNYSWQRSKYETVLISPFDINLINTPYKSESFEQVLLDNPNLKVLYDPQFVSSINATYVFNNQEQGKNIRARYLRFFVESGGTALNFFPNKDKINFIDQIFPLDTVKRAYFRFIKLNVDFRKYIPINKRDSWAYRLNLGVAHPYGQNQAMPFEKNFFIGGPNSIRAWRPRTLGPGSALGTTINNRFSQQPGDILLETSIEYRKYMFRFIGNWNAGFFVDAGNVWKWYQIDTKYNQANFDWTRFYKEFAVGTGAGIRLDLDYFVARFDWGVKVFDPAKATGERFVLDNLKLGRNNEYFPVFHFAIGYPF</sequence>
<evidence type="ECO:0000259" key="6">
    <source>
        <dbReference type="Pfam" id="PF01103"/>
    </source>
</evidence>
<dbReference type="InterPro" id="IPR039910">
    <property type="entry name" value="D15-like"/>
</dbReference>
<accession>A0A916Z8V6</accession>
<protein>
    <submittedName>
        <fullName evidence="8">Membrane protein</fullName>
    </submittedName>
</protein>
<dbReference type="Pfam" id="PF07244">
    <property type="entry name" value="POTRA"/>
    <property type="match status" value="1"/>
</dbReference>
<comment type="caution">
    <text evidence="8">The sequence shown here is derived from an EMBL/GenBank/DDBJ whole genome shotgun (WGS) entry which is preliminary data.</text>
</comment>
<organism evidence="8 9">
    <name type="scientific">Emticicia aquatilis</name>
    <dbReference type="NCBI Taxonomy" id="1537369"/>
    <lineage>
        <taxon>Bacteria</taxon>
        <taxon>Pseudomonadati</taxon>
        <taxon>Bacteroidota</taxon>
        <taxon>Cytophagia</taxon>
        <taxon>Cytophagales</taxon>
        <taxon>Leadbetterellaceae</taxon>
        <taxon>Emticicia</taxon>
    </lineage>
</organism>
<keyword evidence="9" id="KW-1185">Reference proteome</keyword>
<dbReference type="AlphaFoldDB" id="A0A916Z8V6"/>
<dbReference type="PANTHER" id="PTHR12815">
    <property type="entry name" value="SORTING AND ASSEMBLY MACHINERY SAMM50 PROTEIN FAMILY MEMBER"/>
    <property type="match status" value="1"/>
</dbReference>
<evidence type="ECO:0000259" key="7">
    <source>
        <dbReference type="Pfam" id="PF07244"/>
    </source>
</evidence>
<dbReference type="Proteomes" id="UP000609064">
    <property type="component" value="Unassembled WGS sequence"/>
</dbReference>
<proteinExistence type="predicted"/>
<evidence type="ECO:0000256" key="5">
    <source>
        <dbReference type="ARBA" id="ARBA00023237"/>
    </source>
</evidence>
<keyword evidence="4" id="KW-0472">Membrane</keyword>
<feature type="domain" description="POTRA" evidence="7">
    <location>
        <begin position="112"/>
        <end position="183"/>
    </location>
</feature>